<dbReference type="InterPro" id="IPR010737">
    <property type="entry name" value="4-carb_acid_sugar_kinase_N"/>
</dbReference>
<evidence type="ECO:0000259" key="7">
    <source>
        <dbReference type="Pfam" id="PF07005"/>
    </source>
</evidence>
<evidence type="ECO:0000259" key="8">
    <source>
        <dbReference type="Pfam" id="PF17042"/>
    </source>
</evidence>
<dbReference type="Gene3D" id="3.40.50.10840">
    <property type="entry name" value="Putative sugar-binding, N-terminal domain"/>
    <property type="match status" value="1"/>
</dbReference>
<reference evidence="9" key="1">
    <citation type="journal article" date="2021" name="PeerJ">
        <title>Extensive microbial diversity within the chicken gut microbiome revealed by metagenomics and culture.</title>
        <authorList>
            <person name="Gilroy R."/>
            <person name="Ravi A."/>
            <person name="Getino M."/>
            <person name="Pursley I."/>
            <person name="Horton D.L."/>
            <person name="Alikhan N.F."/>
            <person name="Baker D."/>
            <person name="Gharbi K."/>
            <person name="Hall N."/>
            <person name="Watson M."/>
            <person name="Adriaenssens E.M."/>
            <person name="Foster-Nyarko E."/>
            <person name="Jarju S."/>
            <person name="Secka A."/>
            <person name="Antonio M."/>
            <person name="Oren A."/>
            <person name="Chaudhuri R.R."/>
            <person name="La Ragione R."/>
            <person name="Hildebrand F."/>
            <person name="Pallen M.J."/>
        </authorList>
    </citation>
    <scope>NUCLEOTIDE SEQUENCE</scope>
    <source>
        <strain evidence="9">ChiHjej13B12-24818</strain>
    </source>
</reference>
<feature type="domain" description="Four-carbon acid sugar kinase nucleotide binding" evidence="8">
    <location>
        <begin position="272"/>
        <end position="435"/>
    </location>
</feature>
<evidence type="ECO:0000256" key="6">
    <source>
        <dbReference type="ARBA" id="ARBA00023277"/>
    </source>
</evidence>
<evidence type="ECO:0000256" key="4">
    <source>
        <dbReference type="ARBA" id="ARBA00022777"/>
    </source>
</evidence>
<dbReference type="InterPro" id="IPR031475">
    <property type="entry name" value="NBD_C"/>
</dbReference>
<keyword evidence="2" id="KW-0808">Transferase</keyword>
<evidence type="ECO:0000256" key="5">
    <source>
        <dbReference type="ARBA" id="ARBA00022840"/>
    </source>
</evidence>
<dbReference type="Pfam" id="PF17042">
    <property type="entry name" value="NBD_C"/>
    <property type="match status" value="1"/>
</dbReference>
<keyword evidence="4" id="KW-0418">Kinase</keyword>
<keyword evidence="6" id="KW-0119">Carbohydrate metabolism</keyword>
<name>A0A9D2RP19_9MICO</name>
<evidence type="ECO:0000256" key="2">
    <source>
        <dbReference type="ARBA" id="ARBA00022679"/>
    </source>
</evidence>
<protein>
    <recommendedName>
        <fullName evidence="11">Four-carbon acid sugar kinase family protein</fullName>
    </recommendedName>
</protein>
<dbReference type="Pfam" id="PF07005">
    <property type="entry name" value="SBD_N"/>
    <property type="match status" value="1"/>
</dbReference>
<dbReference type="GO" id="GO:0005524">
    <property type="term" value="F:ATP binding"/>
    <property type="evidence" value="ECO:0007669"/>
    <property type="project" value="UniProtKB-KW"/>
</dbReference>
<dbReference type="AlphaFoldDB" id="A0A9D2RP19"/>
<evidence type="ECO:0000313" key="10">
    <source>
        <dbReference type="Proteomes" id="UP000823823"/>
    </source>
</evidence>
<evidence type="ECO:0000256" key="3">
    <source>
        <dbReference type="ARBA" id="ARBA00022741"/>
    </source>
</evidence>
<organism evidence="9 10">
    <name type="scientific">Candidatus Brachybacterium merdavium</name>
    <dbReference type="NCBI Taxonomy" id="2838513"/>
    <lineage>
        <taxon>Bacteria</taxon>
        <taxon>Bacillati</taxon>
        <taxon>Actinomycetota</taxon>
        <taxon>Actinomycetes</taxon>
        <taxon>Micrococcales</taxon>
        <taxon>Dermabacteraceae</taxon>
        <taxon>Brachybacterium</taxon>
    </lineage>
</organism>
<dbReference type="Gene3D" id="3.40.980.20">
    <property type="entry name" value="Four-carbon acid sugar kinase, nucleotide binding domain"/>
    <property type="match status" value="1"/>
</dbReference>
<evidence type="ECO:0000256" key="1">
    <source>
        <dbReference type="ARBA" id="ARBA00005715"/>
    </source>
</evidence>
<dbReference type="GO" id="GO:0016301">
    <property type="term" value="F:kinase activity"/>
    <property type="evidence" value="ECO:0007669"/>
    <property type="project" value="UniProtKB-KW"/>
</dbReference>
<reference evidence="9" key="2">
    <citation type="submission" date="2021-04" db="EMBL/GenBank/DDBJ databases">
        <authorList>
            <person name="Gilroy R."/>
        </authorList>
    </citation>
    <scope>NUCLEOTIDE SEQUENCE</scope>
    <source>
        <strain evidence="9">ChiHjej13B12-24818</strain>
    </source>
</reference>
<comment type="caution">
    <text evidence="9">The sequence shown here is derived from an EMBL/GenBank/DDBJ whole genome shotgun (WGS) entry which is preliminary data.</text>
</comment>
<dbReference type="EMBL" id="DWZH01000083">
    <property type="protein sequence ID" value="HJB10939.1"/>
    <property type="molecule type" value="Genomic_DNA"/>
</dbReference>
<dbReference type="InterPro" id="IPR042213">
    <property type="entry name" value="NBD_C_sf"/>
</dbReference>
<feature type="domain" description="Four-carbon acid sugar kinase N-terminal" evidence="7">
    <location>
        <begin position="7"/>
        <end position="246"/>
    </location>
</feature>
<evidence type="ECO:0000313" key="9">
    <source>
        <dbReference type="EMBL" id="HJB10939.1"/>
    </source>
</evidence>
<keyword evidence="3" id="KW-0547">Nucleotide-binding</keyword>
<accession>A0A9D2RP19</accession>
<comment type="similarity">
    <text evidence="1">Belongs to the four-carbon acid sugar kinase family.</text>
</comment>
<sequence>MASDRRLLVLDDDPTGSQCVAGIDVAFDDDPALPVGVLTEPGSTCFVLTNTRALDEDEAVAMNRRILRGVLDGGVPARGLHVVSRSDSTLRGHVIAEPLALAEELADHDIEVDAIILCPAMIEAGRFTEGDIHYAMVDGTAVEVGETDFARDATFGFTHSDLREFLQERSGGAVRAAEVLSIGLDDIRSGGPARVREILAGARDRRWVVVNATEYSDMEVVAEAIGELEAKGRTVITRCGPSFVRPLAGQSGARVVDPETITIPEGRLDHGLVVVGSHVGLTTTQLRAVQARGTLVEVELEVPSLLDERRAEHLEAVVATVRETLERDDCVVYTSRDLVSTDDPAESLAIARSVSDAVVEVVQRVRDARPAWVVAKGGITSHEVAASGLGIRRAEVEGQFWAGQVSLFSAREAPEEVMGMPYVVFPGNVGGEQALADVVDTLTAAVAR</sequence>
<keyword evidence="5" id="KW-0067">ATP-binding</keyword>
<dbReference type="Proteomes" id="UP000823823">
    <property type="component" value="Unassembled WGS sequence"/>
</dbReference>
<gene>
    <name evidence="9" type="ORF">H9786_10500</name>
</gene>
<dbReference type="InterPro" id="IPR037051">
    <property type="entry name" value="4-carb_acid_sugar_kinase_N_sf"/>
</dbReference>
<proteinExistence type="inferred from homology"/>
<evidence type="ECO:0008006" key="11">
    <source>
        <dbReference type="Google" id="ProtNLM"/>
    </source>
</evidence>
<dbReference type="SUPFAM" id="SSF142764">
    <property type="entry name" value="YgbK-like"/>
    <property type="match status" value="1"/>
</dbReference>